<organism evidence="2 3">
    <name type="scientific">Mycolicibacterium vanbaalenii</name>
    <name type="common">Mycobacterium vanbaalenii</name>
    <dbReference type="NCBI Taxonomy" id="110539"/>
    <lineage>
        <taxon>Bacteria</taxon>
        <taxon>Bacillati</taxon>
        <taxon>Actinomycetota</taxon>
        <taxon>Actinomycetes</taxon>
        <taxon>Mycobacteriales</taxon>
        <taxon>Mycobacteriaceae</taxon>
        <taxon>Mycolicibacterium</taxon>
    </lineage>
</organism>
<keyword evidence="1" id="KW-0812">Transmembrane</keyword>
<feature type="transmembrane region" description="Helical" evidence="1">
    <location>
        <begin position="21"/>
        <end position="37"/>
    </location>
</feature>
<keyword evidence="3" id="KW-1185">Reference proteome</keyword>
<protein>
    <recommendedName>
        <fullName evidence="4">DUF4352 domain-containing protein</fullName>
    </recommendedName>
</protein>
<dbReference type="RefSeq" id="WP_159231364.1">
    <property type="nucleotide sequence ID" value="NZ_CACSIP010000022.1"/>
</dbReference>
<dbReference type="EMBL" id="CACSIP010000022">
    <property type="protein sequence ID" value="CAA0123706.1"/>
    <property type="molecule type" value="Genomic_DNA"/>
</dbReference>
<reference evidence="2 3" key="1">
    <citation type="submission" date="2019-11" db="EMBL/GenBank/DDBJ databases">
        <authorList>
            <person name="Holert J."/>
        </authorList>
    </citation>
    <scope>NUCLEOTIDE SEQUENCE [LARGE SCALE GENOMIC DNA]</scope>
    <source>
        <strain evidence="2">BC8_1</strain>
    </source>
</reference>
<gene>
    <name evidence="2" type="ORF">AELLOGFF_04634</name>
</gene>
<name>A0A5S9QWT5_MYCVN</name>
<keyword evidence="1" id="KW-0472">Membrane</keyword>
<keyword evidence="1" id="KW-1133">Transmembrane helix</keyword>
<dbReference type="Proteomes" id="UP000430146">
    <property type="component" value="Unassembled WGS sequence"/>
</dbReference>
<evidence type="ECO:0008006" key="4">
    <source>
        <dbReference type="Google" id="ProtNLM"/>
    </source>
</evidence>
<accession>A0A5S9QWT5</accession>
<dbReference type="AlphaFoldDB" id="A0A5S9QWT5"/>
<sequence length="196" mass="21455">MDVGQRARRWLSERELRQWRKAGVAVILAIAALFGGLDTVNTSVTSFKPGEKFSDGEFTLTIDRARVVPEVRAGSRVVAPAKPGRAYLGVVATLRNDGTIPGRLANEFDLRDQPDSQLVGVMRLADSSHIITLGAGLEEQLAFVWEVPEDALAPGDFATLRVWQKTFKQGFVIYGELWLESETKYGEVVVPVGGAQ</sequence>
<proteinExistence type="predicted"/>
<evidence type="ECO:0000256" key="1">
    <source>
        <dbReference type="SAM" id="Phobius"/>
    </source>
</evidence>
<evidence type="ECO:0000313" key="2">
    <source>
        <dbReference type="EMBL" id="CAA0123706.1"/>
    </source>
</evidence>
<evidence type="ECO:0000313" key="3">
    <source>
        <dbReference type="Proteomes" id="UP000430146"/>
    </source>
</evidence>
<dbReference type="OrthoDB" id="4714464at2"/>